<protein>
    <submittedName>
        <fullName evidence="1">Uncharacterized protein</fullName>
    </submittedName>
</protein>
<comment type="caution">
    <text evidence="1">The sequence shown here is derived from an EMBL/GenBank/DDBJ whole genome shotgun (WGS) entry which is preliminary data.</text>
</comment>
<dbReference type="AlphaFoldDB" id="A0A7C9PNR2"/>
<sequence>MSDHILRLPNTVFTAVLDLGDPRATFPVFPDDLPVPALVADVDEESNLLTIEIVWPDGELHYDYDGATVEYHFHTAGGDASQSSPWPADVTTRILEWTRLFAGHVFTHFESIADQIESAAEWHDRGLPVFAVAGEPRVLEVLDVELEGDALTLPWLGAGTVGHEHNDDEPGDPITLLWDPAGVNPHIPIAKAHMDDAADEVRSVILPGVDLAAVGLEEHEVCAYLEGLYINDNLVADPRDVVYDAAILRIAGLW</sequence>
<organism evidence="1 2">
    <name type="scientific">Galbitalea soli</name>
    <dbReference type="NCBI Taxonomy" id="1268042"/>
    <lineage>
        <taxon>Bacteria</taxon>
        <taxon>Bacillati</taxon>
        <taxon>Actinomycetota</taxon>
        <taxon>Actinomycetes</taxon>
        <taxon>Micrococcales</taxon>
        <taxon>Microbacteriaceae</taxon>
        <taxon>Galbitalea</taxon>
    </lineage>
</organism>
<gene>
    <name evidence="1" type="ORF">G3T37_10850</name>
</gene>
<reference evidence="1 2" key="1">
    <citation type="journal article" date="2014" name="Int. J. Syst. Evol. Microbiol.">
        <title>Description of Galbitalea soli gen. nov., sp. nov., and Frondihabitans sucicola sp. nov.</title>
        <authorList>
            <person name="Kim S.J."/>
            <person name="Lim J.M."/>
            <person name="Ahn J.H."/>
            <person name="Weon H.Y."/>
            <person name="Hamada M."/>
            <person name="Suzuki K."/>
            <person name="Ahn T.Y."/>
            <person name="Kwon S.W."/>
        </authorList>
    </citation>
    <scope>NUCLEOTIDE SEQUENCE [LARGE SCALE GENOMIC DNA]</scope>
    <source>
        <strain evidence="1 2">NBRC 108727</strain>
    </source>
</reference>
<evidence type="ECO:0000313" key="2">
    <source>
        <dbReference type="Proteomes" id="UP000479756"/>
    </source>
</evidence>
<keyword evidence="2" id="KW-1185">Reference proteome</keyword>
<accession>A0A7C9PNR2</accession>
<evidence type="ECO:0000313" key="1">
    <source>
        <dbReference type="EMBL" id="NEM91854.1"/>
    </source>
</evidence>
<dbReference type="RefSeq" id="WP_163473916.1">
    <property type="nucleotide sequence ID" value="NZ_JAAGWZ010000003.1"/>
</dbReference>
<dbReference type="Proteomes" id="UP000479756">
    <property type="component" value="Unassembled WGS sequence"/>
</dbReference>
<name>A0A7C9PNR2_9MICO</name>
<dbReference type="EMBL" id="JAAGWZ010000003">
    <property type="protein sequence ID" value="NEM91854.1"/>
    <property type="molecule type" value="Genomic_DNA"/>
</dbReference>
<proteinExistence type="predicted"/>